<evidence type="ECO:0000256" key="4">
    <source>
        <dbReference type="ARBA" id="ARBA00022723"/>
    </source>
</evidence>
<dbReference type="SFLD" id="SFLDS00005">
    <property type="entry name" value="Isoprenoid_Synthase_Type_I"/>
    <property type="match status" value="1"/>
</dbReference>
<dbReference type="InterPro" id="IPR000092">
    <property type="entry name" value="Polyprenyl_synt"/>
</dbReference>
<evidence type="ECO:0000313" key="8">
    <source>
        <dbReference type="Proteomes" id="UP001272987"/>
    </source>
</evidence>
<keyword evidence="5" id="KW-0460">Magnesium</keyword>
<evidence type="ECO:0000256" key="3">
    <source>
        <dbReference type="ARBA" id="ARBA00022679"/>
    </source>
</evidence>
<evidence type="ECO:0000313" key="7">
    <source>
        <dbReference type="EMBL" id="MDX3024941.1"/>
    </source>
</evidence>
<dbReference type="PROSITE" id="PS00723">
    <property type="entry name" value="POLYPRENYL_SYNTHASE_1"/>
    <property type="match status" value="1"/>
</dbReference>
<evidence type="ECO:0000256" key="5">
    <source>
        <dbReference type="ARBA" id="ARBA00022842"/>
    </source>
</evidence>
<evidence type="ECO:0000256" key="6">
    <source>
        <dbReference type="RuleBase" id="RU004466"/>
    </source>
</evidence>
<reference evidence="7 8" key="1">
    <citation type="journal article" date="2023" name="Microb. Genom.">
        <title>Mesoterricola silvestris gen. nov., sp. nov., Mesoterricola sediminis sp. nov., Geothrix oryzae sp. nov., Geothrix edaphica sp. nov., Geothrix rubra sp. nov., and Geothrix limicola sp. nov., six novel members of Acidobacteriota isolated from soils.</title>
        <authorList>
            <person name="Weisberg A.J."/>
            <person name="Pearce E."/>
            <person name="Kramer C.G."/>
            <person name="Chang J.H."/>
            <person name="Clarke C.R."/>
        </authorList>
    </citation>
    <scope>NUCLEOTIDE SEQUENCE [LARGE SCALE GENOMIC DNA]</scope>
    <source>
        <strain evidence="7 8">NB05-1H</strain>
    </source>
</reference>
<comment type="similarity">
    <text evidence="2 6">Belongs to the FPP/GGPP synthase family.</text>
</comment>
<dbReference type="SFLD" id="SFLDG01017">
    <property type="entry name" value="Polyprenyl_Transferase_Like"/>
    <property type="match status" value="1"/>
</dbReference>
<dbReference type="Pfam" id="PF00348">
    <property type="entry name" value="polyprenyl_synt"/>
    <property type="match status" value="1"/>
</dbReference>
<gene>
    <name evidence="7" type="ORF">PV666_44820</name>
</gene>
<protein>
    <submittedName>
        <fullName evidence="7">Polyprenyl synthetase family protein</fullName>
    </submittedName>
</protein>
<comment type="caution">
    <text evidence="7">The sequence shown here is derived from an EMBL/GenBank/DDBJ whole genome shotgun (WGS) entry which is preliminary data.</text>
</comment>
<dbReference type="EMBL" id="JARAWP010000040">
    <property type="protein sequence ID" value="MDX3024941.1"/>
    <property type="molecule type" value="Genomic_DNA"/>
</dbReference>
<dbReference type="RefSeq" id="WP_319167313.1">
    <property type="nucleotide sequence ID" value="NZ_JARAWP010000040.1"/>
</dbReference>
<dbReference type="Gene3D" id="1.10.600.10">
    <property type="entry name" value="Farnesyl Diphosphate Synthase"/>
    <property type="match status" value="1"/>
</dbReference>
<evidence type="ECO:0000256" key="1">
    <source>
        <dbReference type="ARBA" id="ARBA00001946"/>
    </source>
</evidence>
<dbReference type="CDD" id="cd00685">
    <property type="entry name" value="Trans_IPPS_HT"/>
    <property type="match status" value="1"/>
</dbReference>
<sequence length="372" mass="39568">MPVVPVLDHKGVRPLMTQVPATAPPDLTAVGPDVHRILTVFLDRKAREMPGPETLPLFTALRRLLDSGKRLRPQLCVAGWYAGAGQGDKDTVLRVAAALELFQACALIHDDIMDASDLRRGRPSAHRALAAVYTDGGGPPSRSDAHGTNAAILLGDLALVWSDSLLHHTRADAVRRILPLVDTMRSELVYGQYLDLLHTDRLSEDVEAALRVVRYKTAKYTAQWPLHIGAVLAGAAPDVLDACHAFALPLGEAFQLRDDLLGVFGDPGRTGKAAGDDLREGKPTVLMALALRSASAPQAALLRRLVGSADLGEDDLLGVRAVLDDTGARQEVENMITARHAAALAVLETAPFPPAATAALRGLATAATVRQA</sequence>
<comment type="cofactor">
    <cofactor evidence="1">
        <name>Mg(2+)</name>
        <dbReference type="ChEBI" id="CHEBI:18420"/>
    </cofactor>
</comment>
<dbReference type="Proteomes" id="UP001272987">
    <property type="component" value="Unassembled WGS sequence"/>
</dbReference>
<proteinExistence type="inferred from homology"/>
<keyword evidence="4" id="KW-0479">Metal-binding</keyword>
<dbReference type="SUPFAM" id="SSF48576">
    <property type="entry name" value="Terpenoid synthases"/>
    <property type="match status" value="1"/>
</dbReference>
<keyword evidence="8" id="KW-1185">Reference proteome</keyword>
<dbReference type="PROSITE" id="PS00444">
    <property type="entry name" value="POLYPRENYL_SYNTHASE_2"/>
    <property type="match status" value="1"/>
</dbReference>
<accession>A0ABU4MA12</accession>
<dbReference type="InterPro" id="IPR033749">
    <property type="entry name" value="Polyprenyl_synt_CS"/>
</dbReference>
<keyword evidence="3 6" id="KW-0808">Transferase</keyword>
<dbReference type="PANTHER" id="PTHR12001:SF85">
    <property type="entry name" value="SHORT CHAIN ISOPRENYL DIPHOSPHATE SYNTHASE"/>
    <property type="match status" value="1"/>
</dbReference>
<dbReference type="InterPro" id="IPR008949">
    <property type="entry name" value="Isoprenoid_synthase_dom_sf"/>
</dbReference>
<name>A0ABU4MA12_9ACTN</name>
<dbReference type="PANTHER" id="PTHR12001">
    <property type="entry name" value="GERANYLGERANYL PYROPHOSPHATE SYNTHASE"/>
    <property type="match status" value="1"/>
</dbReference>
<evidence type="ECO:0000256" key="2">
    <source>
        <dbReference type="ARBA" id="ARBA00006706"/>
    </source>
</evidence>
<organism evidence="7 8">
    <name type="scientific">Streptomyces acidiscabies</name>
    <dbReference type="NCBI Taxonomy" id="42234"/>
    <lineage>
        <taxon>Bacteria</taxon>
        <taxon>Bacillati</taxon>
        <taxon>Actinomycetota</taxon>
        <taxon>Actinomycetes</taxon>
        <taxon>Kitasatosporales</taxon>
        <taxon>Streptomycetaceae</taxon>
        <taxon>Streptomyces</taxon>
    </lineage>
</organism>